<feature type="transmembrane region" description="Helical" evidence="7">
    <location>
        <begin position="175"/>
        <end position="197"/>
    </location>
</feature>
<feature type="transmembrane region" description="Helical" evidence="7">
    <location>
        <begin position="133"/>
        <end position="154"/>
    </location>
</feature>
<dbReference type="EMBL" id="WHNY01000036">
    <property type="protein sequence ID" value="NOU64566.1"/>
    <property type="molecule type" value="Genomic_DNA"/>
</dbReference>
<feature type="transmembrane region" description="Helical" evidence="7">
    <location>
        <begin position="236"/>
        <end position="254"/>
    </location>
</feature>
<dbReference type="Pfam" id="PF00528">
    <property type="entry name" value="BPD_transp_1"/>
    <property type="match status" value="1"/>
</dbReference>
<evidence type="ECO:0000256" key="2">
    <source>
        <dbReference type="ARBA" id="ARBA00022448"/>
    </source>
</evidence>
<evidence type="ECO:0000256" key="6">
    <source>
        <dbReference type="ARBA" id="ARBA00023136"/>
    </source>
</evidence>
<feature type="transmembrane region" description="Helical" evidence="7">
    <location>
        <begin position="7"/>
        <end position="24"/>
    </location>
</feature>
<feature type="transmembrane region" description="Helical" evidence="7">
    <location>
        <begin position="101"/>
        <end position="121"/>
    </location>
</feature>
<dbReference type="Gene3D" id="1.10.3720.10">
    <property type="entry name" value="MetI-like"/>
    <property type="match status" value="1"/>
</dbReference>
<evidence type="ECO:0000256" key="4">
    <source>
        <dbReference type="ARBA" id="ARBA00022692"/>
    </source>
</evidence>
<evidence type="ECO:0000313" key="10">
    <source>
        <dbReference type="Proteomes" id="UP000653578"/>
    </source>
</evidence>
<dbReference type="PANTHER" id="PTHR43744:SF12">
    <property type="entry name" value="ABC TRANSPORTER PERMEASE PROTEIN MG189-RELATED"/>
    <property type="match status" value="1"/>
</dbReference>
<dbReference type="PROSITE" id="PS50928">
    <property type="entry name" value="ABC_TM1"/>
    <property type="match status" value="1"/>
</dbReference>
<keyword evidence="10" id="KW-1185">Reference proteome</keyword>
<comment type="caution">
    <text evidence="9">The sequence shown here is derived from an EMBL/GenBank/DDBJ whole genome shotgun (WGS) entry which is preliminary data.</text>
</comment>
<keyword evidence="4 7" id="KW-0812">Transmembrane</keyword>
<dbReference type="Proteomes" id="UP000653578">
    <property type="component" value="Unassembled WGS sequence"/>
</dbReference>
<proteinExistence type="inferred from homology"/>
<keyword evidence="5 7" id="KW-1133">Transmembrane helix</keyword>
<sequence length="269" mass="31037">MYIAHILLVIIVIFPIFFALTSSFRPLEDVFRYVSPISWKTFIPTRFTWDAYYNLFAQRGFARIFFNTFFVAIVNVFFGVIVNSMAAFAFAKMAFKAKNGLFFLVLITFMIPFEVIALPLYSLVDSFGWLDSYYGLIVPGIASGLVIFLYRQFFMDLPVALLEAARMDGASWWRIYYKVAIPLCKPVTISASLLIFISQWEAFMWPLLVSRSKEYRVIQVAMSYFVTEHATYWNEMFAASILAIIIPVCLILPYQRYFVQGVTSTGSKE</sequence>
<protein>
    <submittedName>
        <fullName evidence="9">ABC transporter permease subunit</fullName>
    </submittedName>
</protein>
<keyword evidence="3" id="KW-1003">Cell membrane</keyword>
<comment type="similarity">
    <text evidence="7">Belongs to the binding-protein-dependent transport system permease family.</text>
</comment>
<keyword evidence="2 7" id="KW-0813">Transport</keyword>
<evidence type="ECO:0000256" key="1">
    <source>
        <dbReference type="ARBA" id="ARBA00004651"/>
    </source>
</evidence>
<evidence type="ECO:0000256" key="5">
    <source>
        <dbReference type="ARBA" id="ARBA00022989"/>
    </source>
</evidence>
<dbReference type="SUPFAM" id="SSF161098">
    <property type="entry name" value="MetI-like"/>
    <property type="match status" value="1"/>
</dbReference>
<name>A0ABX1X8N5_9BACL</name>
<dbReference type="PANTHER" id="PTHR43744">
    <property type="entry name" value="ABC TRANSPORTER PERMEASE PROTEIN MG189-RELATED-RELATED"/>
    <property type="match status" value="1"/>
</dbReference>
<comment type="subcellular location">
    <subcellularLocation>
        <location evidence="1 7">Cell membrane</location>
        <topology evidence="1 7">Multi-pass membrane protein</topology>
    </subcellularLocation>
</comment>
<evidence type="ECO:0000313" key="9">
    <source>
        <dbReference type="EMBL" id="NOU64566.1"/>
    </source>
</evidence>
<organism evidence="9 10">
    <name type="scientific">Paenibacillus plantarum</name>
    <dbReference type="NCBI Taxonomy" id="2654975"/>
    <lineage>
        <taxon>Bacteria</taxon>
        <taxon>Bacillati</taxon>
        <taxon>Bacillota</taxon>
        <taxon>Bacilli</taxon>
        <taxon>Bacillales</taxon>
        <taxon>Paenibacillaceae</taxon>
        <taxon>Paenibacillus</taxon>
    </lineage>
</organism>
<gene>
    <name evidence="9" type="ORF">GC096_11045</name>
</gene>
<reference evidence="9 10" key="1">
    <citation type="submission" date="2019-10" db="EMBL/GenBank/DDBJ databases">
        <title>Description of Paenibacillus humi sp. nov.</title>
        <authorList>
            <person name="Carlier A."/>
            <person name="Qi S."/>
        </authorList>
    </citation>
    <scope>NUCLEOTIDE SEQUENCE [LARGE SCALE GENOMIC DNA]</scope>
    <source>
        <strain evidence="9 10">LMG 31461</strain>
    </source>
</reference>
<feature type="transmembrane region" description="Helical" evidence="7">
    <location>
        <begin position="64"/>
        <end position="89"/>
    </location>
</feature>
<dbReference type="InterPro" id="IPR000515">
    <property type="entry name" value="MetI-like"/>
</dbReference>
<evidence type="ECO:0000256" key="7">
    <source>
        <dbReference type="RuleBase" id="RU363032"/>
    </source>
</evidence>
<dbReference type="CDD" id="cd06261">
    <property type="entry name" value="TM_PBP2"/>
    <property type="match status" value="1"/>
</dbReference>
<feature type="domain" description="ABC transmembrane type-1" evidence="8">
    <location>
        <begin position="65"/>
        <end position="254"/>
    </location>
</feature>
<evidence type="ECO:0000259" key="8">
    <source>
        <dbReference type="PROSITE" id="PS50928"/>
    </source>
</evidence>
<evidence type="ECO:0000256" key="3">
    <source>
        <dbReference type="ARBA" id="ARBA00022475"/>
    </source>
</evidence>
<accession>A0ABX1X8N5</accession>
<keyword evidence="6 7" id="KW-0472">Membrane</keyword>
<dbReference type="InterPro" id="IPR035906">
    <property type="entry name" value="MetI-like_sf"/>
</dbReference>